<dbReference type="UniPathway" id="UPA00868">
    <property type="reaction ID" value="UER00840"/>
</dbReference>
<proteinExistence type="inferred from homology"/>
<name>A0A149RJU6_9PROT</name>
<evidence type="ECO:0000256" key="10">
    <source>
        <dbReference type="ARBA" id="ARBA00052761"/>
    </source>
</evidence>
<dbReference type="InterPro" id="IPR003016">
    <property type="entry name" value="2-oxoA_DH_lipoyl-BS"/>
</dbReference>
<evidence type="ECO:0000256" key="6">
    <source>
        <dbReference type="ARBA" id="ARBA00022532"/>
    </source>
</evidence>
<dbReference type="InterPro" id="IPR004167">
    <property type="entry name" value="PSBD"/>
</dbReference>
<sequence>MSVEIKVPTLGESVTTATVAKWLKKAGDTVAADEPIVELETDKVSVEVPAPQAGVLGSEVAKVGDEVEVGALLTTLEPGAAGAAKPAAKAAPAEKKAAPAASAPSAPAPAPKAAPASAPAVDAAAALPAARKMMAENGLSADQLGSGTGKDGRITKGDVLGFLSQPPVAQAPAAPKPARNDDPREERVKMTRLRRTIARRLKDAQNTAAILTTFNEVDLSEAMALRKEYQDAFVKKHGVKLGFMSIFSRAVIAALKEFPAINAEIDGDDVIYRDFVNLGIAVGGPNGLVVPVIKNADKLGYAEIEKTIAGFGKAAREGTLKIDDLAGGTFSITNGGIYGSLLSTPILNAPQSGILGMHSIQERPVAVNGQVVIRPMMYTALSYDHRIVDGKEAVSFLVRIKQNVEDPRRLLIDV</sequence>
<dbReference type="InterPro" id="IPR001078">
    <property type="entry name" value="2-oxoacid_DH_actylTfrase"/>
</dbReference>
<dbReference type="GO" id="GO:0005829">
    <property type="term" value="C:cytosol"/>
    <property type="evidence" value="ECO:0007669"/>
    <property type="project" value="TreeGrafter"/>
</dbReference>
<dbReference type="PROSITE" id="PS51826">
    <property type="entry name" value="PSBD"/>
    <property type="match status" value="1"/>
</dbReference>
<dbReference type="RefSeq" id="WP_061508911.1">
    <property type="nucleotide sequence ID" value="NZ_JBDNKN010000002.1"/>
</dbReference>
<evidence type="ECO:0000256" key="8">
    <source>
        <dbReference type="ARBA" id="ARBA00022823"/>
    </source>
</evidence>
<evidence type="ECO:0000313" key="16">
    <source>
        <dbReference type="Proteomes" id="UP000075526"/>
    </source>
</evidence>
<dbReference type="GO" id="GO:0033512">
    <property type="term" value="P:L-lysine catabolic process to acetyl-CoA via saccharopine"/>
    <property type="evidence" value="ECO:0007669"/>
    <property type="project" value="UniProtKB-UniRule"/>
</dbReference>
<dbReference type="Gene3D" id="4.10.320.10">
    <property type="entry name" value="E3-binding domain"/>
    <property type="match status" value="1"/>
</dbReference>
<dbReference type="SUPFAM" id="SSF52777">
    <property type="entry name" value="CoA-dependent acyltransferases"/>
    <property type="match status" value="1"/>
</dbReference>
<reference evidence="15 16" key="1">
    <citation type="submission" date="2015-06" db="EMBL/GenBank/DDBJ databases">
        <title>Improved classification and identification of acetic acid bacteria using matrix-assisted laser desorption/ionization time-of-flight mass spectrometry; Gluconobacter nephelii and Gluconobacter uchimurae are later heterotypic synonyms of Gluconobacter japonicus and Gluconobacter oxydans, respectively.</title>
        <authorList>
            <person name="Li L."/>
            <person name="Cleenwerck I."/>
            <person name="De Vuyst L."/>
            <person name="Vandamme P."/>
        </authorList>
    </citation>
    <scope>NUCLEOTIDE SEQUENCE [LARGE SCALE GENOMIC DNA]</scope>
    <source>
        <strain evidence="15 16">LMG 1552</strain>
    </source>
</reference>
<dbReference type="PATRIC" id="fig|178901.13.peg.59"/>
<dbReference type="PANTHER" id="PTHR43416:SF5">
    <property type="entry name" value="DIHYDROLIPOYLLYSINE-RESIDUE SUCCINYLTRANSFERASE COMPONENT OF 2-OXOGLUTARATE DEHYDROGENASE COMPLEX, MITOCHONDRIAL"/>
    <property type="match status" value="1"/>
</dbReference>
<feature type="domain" description="Lipoyl-binding" evidence="13">
    <location>
        <begin position="2"/>
        <end position="77"/>
    </location>
</feature>
<evidence type="ECO:0000256" key="7">
    <source>
        <dbReference type="ARBA" id="ARBA00022679"/>
    </source>
</evidence>
<feature type="domain" description="Peripheral subunit-binding (PSBD)" evidence="14">
    <location>
        <begin position="125"/>
        <end position="163"/>
    </location>
</feature>
<comment type="catalytic activity">
    <reaction evidence="10 11">
        <text>N(6)-[(R)-dihydrolipoyl]-L-lysyl-[protein] + succinyl-CoA = N(6)-[(R)-S(8)-succinyldihydrolipoyl]-L-lysyl-[protein] + CoA</text>
        <dbReference type="Rhea" id="RHEA:15213"/>
        <dbReference type="Rhea" id="RHEA-COMP:10475"/>
        <dbReference type="Rhea" id="RHEA-COMP:20092"/>
        <dbReference type="ChEBI" id="CHEBI:57287"/>
        <dbReference type="ChEBI" id="CHEBI:57292"/>
        <dbReference type="ChEBI" id="CHEBI:83100"/>
        <dbReference type="ChEBI" id="CHEBI:83120"/>
        <dbReference type="EC" id="2.3.1.61"/>
    </reaction>
</comment>
<dbReference type="Proteomes" id="UP000075526">
    <property type="component" value="Unassembled WGS sequence"/>
</dbReference>
<dbReference type="InterPro" id="IPR000089">
    <property type="entry name" value="Biotin_lipoyl"/>
</dbReference>
<evidence type="ECO:0000256" key="11">
    <source>
        <dbReference type="RuleBase" id="RU361138"/>
    </source>
</evidence>
<dbReference type="InterPro" id="IPR036625">
    <property type="entry name" value="E3-bd_dom_sf"/>
</dbReference>
<evidence type="ECO:0000256" key="5">
    <source>
        <dbReference type="ARBA" id="ARBA00019511"/>
    </source>
</evidence>
<dbReference type="GO" id="GO:0006099">
    <property type="term" value="P:tricarboxylic acid cycle"/>
    <property type="evidence" value="ECO:0007669"/>
    <property type="project" value="UniProtKB-UniRule"/>
</dbReference>
<dbReference type="InterPro" id="IPR011053">
    <property type="entry name" value="Single_hybrid_motif"/>
</dbReference>
<feature type="region of interest" description="Disordered" evidence="12">
    <location>
        <begin position="165"/>
        <end position="188"/>
    </location>
</feature>
<accession>A0A149RJU6</accession>
<dbReference type="PROSITE" id="PS50968">
    <property type="entry name" value="BIOTINYL_LIPOYL"/>
    <property type="match status" value="1"/>
</dbReference>
<gene>
    <name evidence="15" type="ORF">AD933_13135</name>
</gene>
<dbReference type="GO" id="GO:0045252">
    <property type="term" value="C:oxoglutarate dehydrogenase complex"/>
    <property type="evidence" value="ECO:0007669"/>
    <property type="project" value="UniProtKB-UniRule"/>
</dbReference>
<evidence type="ECO:0000256" key="9">
    <source>
        <dbReference type="ARBA" id="ARBA00023315"/>
    </source>
</evidence>
<dbReference type="PROSITE" id="PS00189">
    <property type="entry name" value="LIPOYL"/>
    <property type="match status" value="1"/>
</dbReference>
<evidence type="ECO:0000256" key="3">
    <source>
        <dbReference type="ARBA" id="ARBA00007317"/>
    </source>
</evidence>
<dbReference type="Pfam" id="PF00198">
    <property type="entry name" value="2-oxoacid_dh"/>
    <property type="match status" value="1"/>
</dbReference>
<evidence type="ECO:0000256" key="1">
    <source>
        <dbReference type="ARBA" id="ARBA00004052"/>
    </source>
</evidence>
<comment type="cofactor">
    <cofactor evidence="11">
        <name>(R)-lipoate</name>
        <dbReference type="ChEBI" id="CHEBI:83088"/>
    </cofactor>
    <text evidence="11">Binds 1 lipoyl cofactor covalently.</text>
</comment>
<evidence type="ECO:0000259" key="13">
    <source>
        <dbReference type="PROSITE" id="PS50968"/>
    </source>
</evidence>
<dbReference type="Pfam" id="PF00364">
    <property type="entry name" value="Biotin_lipoyl"/>
    <property type="match status" value="1"/>
</dbReference>
<comment type="pathway">
    <text evidence="2 11">Amino-acid degradation; L-lysine degradation via saccharopine pathway; glutaryl-CoA from L-lysine: step 6/6.</text>
</comment>
<dbReference type="SUPFAM" id="SSF47005">
    <property type="entry name" value="Peripheral subunit-binding domain of 2-oxo acid dehydrogenase complex"/>
    <property type="match status" value="1"/>
</dbReference>
<dbReference type="InterPro" id="IPR050537">
    <property type="entry name" value="2-oxoacid_dehydrogenase"/>
</dbReference>
<dbReference type="EC" id="2.3.1.61" evidence="4 11"/>
<comment type="caution">
    <text evidence="15">The sequence shown here is derived from an EMBL/GenBank/DDBJ whole genome shotgun (WGS) entry which is preliminary data.</text>
</comment>
<dbReference type="NCBIfam" id="TIGR01347">
    <property type="entry name" value="sucB"/>
    <property type="match status" value="1"/>
</dbReference>
<protein>
    <recommendedName>
        <fullName evidence="5 11">Dihydrolipoyllysine-residue succinyltransferase component of 2-oxoglutarate dehydrogenase complex</fullName>
        <ecNumber evidence="4 11">2.3.1.61</ecNumber>
    </recommendedName>
    <alternativeName>
        <fullName evidence="11">2-oxoglutarate dehydrogenase complex component E2</fullName>
    </alternativeName>
</protein>
<evidence type="ECO:0000256" key="4">
    <source>
        <dbReference type="ARBA" id="ARBA00012945"/>
    </source>
</evidence>
<evidence type="ECO:0000256" key="12">
    <source>
        <dbReference type="SAM" id="MobiDB-lite"/>
    </source>
</evidence>
<dbReference type="InterPro" id="IPR023213">
    <property type="entry name" value="CAT-like_dom_sf"/>
</dbReference>
<comment type="function">
    <text evidence="1 11">E2 component of the 2-oxoglutarate dehydrogenase (OGDH) complex which catalyzes the second step in the conversion of 2-oxoglutarate to succinyl-CoA and CO(2).</text>
</comment>
<feature type="region of interest" description="Disordered" evidence="12">
    <location>
        <begin position="95"/>
        <end position="115"/>
    </location>
</feature>
<dbReference type="Gene3D" id="3.30.559.10">
    <property type="entry name" value="Chloramphenicol acetyltransferase-like domain"/>
    <property type="match status" value="1"/>
</dbReference>
<dbReference type="PANTHER" id="PTHR43416">
    <property type="entry name" value="DIHYDROLIPOYLLYSINE-RESIDUE SUCCINYLTRANSFERASE COMPONENT OF 2-OXOGLUTARATE DEHYDROGENASE COMPLEX, MITOCHONDRIAL-RELATED"/>
    <property type="match status" value="1"/>
</dbReference>
<feature type="compositionally biased region" description="Low complexity" evidence="12">
    <location>
        <begin position="166"/>
        <end position="177"/>
    </location>
</feature>
<keyword evidence="7 11" id="KW-0808">Transferase</keyword>
<feature type="compositionally biased region" description="Basic and acidic residues" evidence="12">
    <location>
        <begin position="178"/>
        <end position="188"/>
    </location>
</feature>
<dbReference type="SUPFAM" id="SSF51230">
    <property type="entry name" value="Single hybrid motif"/>
    <property type="match status" value="1"/>
</dbReference>
<evidence type="ECO:0000256" key="2">
    <source>
        <dbReference type="ARBA" id="ARBA00005145"/>
    </source>
</evidence>
<dbReference type="EMBL" id="LHZF01000174">
    <property type="protein sequence ID" value="KXV14199.1"/>
    <property type="molecule type" value="Genomic_DNA"/>
</dbReference>
<feature type="region of interest" description="Disordered" evidence="12">
    <location>
        <begin position="140"/>
        <end position="159"/>
    </location>
</feature>
<keyword evidence="9 11" id="KW-0012">Acyltransferase</keyword>
<keyword evidence="8 11" id="KW-0450">Lipoyl</keyword>
<dbReference type="AlphaFoldDB" id="A0A149RJU6"/>
<evidence type="ECO:0000259" key="14">
    <source>
        <dbReference type="PROSITE" id="PS51826"/>
    </source>
</evidence>
<dbReference type="Pfam" id="PF02817">
    <property type="entry name" value="E3_binding"/>
    <property type="match status" value="1"/>
</dbReference>
<organism evidence="15 16">
    <name type="scientific">Acetobacter malorum</name>
    <dbReference type="NCBI Taxonomy" id="178901"/>
    <lineage>
        <taxon>Bacteria</taxon>
        <taxon>Pseudomonadati</taxon>
        <taxon>Pseudomonadota</taxon>
        <taxon>Alphaproteobacteria</taxon>
        <taxon>Acetobacterales</taxon>
        <taxon>Acetobacteraceae</taxon>
        <taxon>Acetobacter</taxon>
    </lineage>
</organism>
<dbReference type="InterPro" id="IPR006255">
    <property type="entry name" value="SucB"/>
</dbReference>
<dbReference type="NCBIfam" id="NF004309">
    <property type="entry name" value="PRK05704.1"/>
    <property type="match status" value="1"/>
</dbReference>
<dbReference type="Gene3D" id="2.40.50.100">
    <property type="match status" value="1"/>
</dbReference>
<dbReference type="CDD" id="cd06849">
    <property type="entry name" value="lipoyl_domain"/>
    <property type="match status" value="1"/>
</dbReference>
<keyword evidence="6 11" id="KW-0816">Tricarboxylic acid cycle</keyword>
<comment type="similarity">
    <text evidence="3 11">Belongs to the 2-oxoacid dehydrogenase family.</text>
</comment>
<dbReference type="GO" id="GO:0004149">
    <property type="term" value="F:dihydrolipoyllysine-residue succinyltransferase activity"/>
    <property type="evidence" value="ECO:0007669"/>
    <property type="project" value="UniProtKB-UniRule"/>
</dbReference>
<evidence type="ECO:0000313" key="15">
    <source>
        <dbReference type="EMBL" id="KXV14199.1"/>
    </source>
</evidence>